<dbReference type="GO" id="GO:0140445">
    <property type="term" value="C:chromosome, telomeric repeat region"/>
    <property type="evidence" value="ECO:0007669"/>
    <property type="project" value="TreeGrafter"/>
</dbReference>
<feature type="compositionally biased region" description="Polar residues" evidence="7">
    <location>
        <begin position="1595"/>
        <end position="1614"/>
    </location>
</feature>
<evidence type="ECO:0000313" key="10">
    <source>
        <dbReference type="Proteomes" id="UP000694389"/>
    </source>
</evidence>
<feature type="compositionally biased region" description="Basic and acidic residues" evidence="7">
    <location>
        <begin position="1879"/>
        <end position="1889"/>
    </location>
</feature>
<feature type="compositionally biased region" description="Basic and acidic residues" evidence="7">
    <location>
        <begin position="1550"/>
        <end position="1565"/>
    </location>
</feature>
<feature type="region of interest" description="Disordered" evidence="7">
    <location>
        <begin position="2315"/>
        <end position="2362"/>
    </location>
</feature>
<feature type="compositionally biased region" description="Acidic residues" evidence="7">
    <location>
        <begin position="1948"/>
        <end position="1957"/>
    </location>
</feature>
<dbReference type="PANTHER" id="PTHR22928">
    <property type="entry name" value="TELOMERE-ASSOCIATED PROTEIN RIF1"/>
    <property type="match status" value="1"/>
</dbReference>
<feature type="region of interest" description="Disordered" evidence="7">
    <location>
        <begin position="2110"/>
        <end position="2195"/>
    </location>
</feature>
<dbReference type="Pfam" id="PF12231">
    <property type="entry name" value="Rif1_N"/>
    <property type="match status" value="1"/>
</dbReference>
<feature type="compositionally biased region" description="Polar residues" evidence="7">
    <location>
        <begin position="1566"/>
        <end position="1581"/>
    </location>
</feature>
<dbReference type="CDD" id="cd14267">
    <property type="entry name" value="Rif1_CTD_C-II_like"/>
    <property type="match status" value="1"/>
</dbReference>
<evidence type="ECO:0000256" key="7">
    <source>
        <dbReference type="SAM" id="MobiDB-lite"/>
    </source>
</evidence>
<feature type="compositionally biased region" description="Polar residues" evidence="7">
    <location>
        <begin position="1531"/>
        <end position="1544"/>
    </location>
</feature>
<feature type="compositionally biased region" description="Polar residues" evidence="7">
    <location>
        <begin position="2113"/>
        <end position="2134"/>
    </location>
</feature>
<feature type="compositionally biased region" description="Basic and acidic residues" evidence="7">
    <location>
        <begin position="1492"/>
        <end position="1501"/>
    </location>
</feature>
<feature type="compositionally biased region" description="Polar residues" evidence="7">
    <location>
        <begin position="1801"/>
        <end position="1816"/>
    </location>
</feature>
<evidence type="ECO:0000256" key="6">
    <source>
        <dbReference type="ARBA" id="ARBA00023306"/>
    </source>
</evidence>
<protein>
    <submittedName>
        <fullName evidence="9">Replication timing regulatory factor 1</fullName>
    </submittedName>
</protein>
<evidence type="ECO:0000313" key="9">
    <source>
        <dbReference type="Ensembl" id="ENSDLAP00005007150.2"/>
    </source>
</evidence>
<feature type="compositionally biased region" description="Polar residues" evidence="7">
    <location>
        <begin position="377"/>
        <end position="393"/>
    </location>
</feature>
<feature type="region of interest" description="Disordered" evidence="7">
    <location>
        <begin position="1007"/>
        <end position="1030"/>
    </location>
</feature>
<dbReference type="InterPro" id="IPR022031">
    <property type="entry name" value="Rif1_N"/>
</dbReference>
<feature type="compositionally biased region" description="Polar residues" evidence="7">
    <location>
        <begin position="1180"/>
        <end position="1205"/>
    </location>
</feature>
<feature type="compositionally biased region" description="Low complexity" evidence="7">
    <location>
        <begin position="1711"/>
        <end position="1723"/>
    </location>
</feature>
<keyword evidence="5" id="KW-0539">Nucleus</keyword>
<feature type="domain" description="Telomere-associated protein Rif1 N-terminal" evidence="8">
    <location>
        <begin position="26"/>
        <end position="364"/>
    </location>
</feature>
<organism evidence="9 10">
    <name type="scientific">Dicentrarchus labrax</name>
    <name type="common">European seabass</name>
    <name type="synonym">Morone labrax</name>
    <dbReference type="NCBI Taxonomy" id="13489"/>
    <lineage>
        <taxon>Eukaryota</taxon>
        <taxon>Metazoa</taxon>
        <taxon>Chordata</taxon>
        <taxon>Craniata</taxon>
        <taxon>Vertebrata</taxon>
        <taxon>Euteleostomi</taxon>
        <taxon>Actinopterygii</taxon>
        <taxon>Neopterygii</taxon>
        <taxon>Teleostei</taxon>
        <taxon>Neoteleostei</taxon>
        <taxon>Acanthomorphata</taxon>
        <taxon>Eupercaria</taxon>
        <taxon>Moronidae</taxon>
        <taxon>Dicentrarchus</taxon>
    </lineage>
</organism>
<reference evidence="9" key="1">
    <citation type="submission" date="2025-08" db="UniProtKB">
        <authorList>
            <consortium name="Ensembl"/>
        </authorList>
    </citation>
    <scope>IDENTIFICATION</scope>
</reference>
<dbReference type="GO" id="GO:0005634">
    <property type="term" value="C:nucleus"/>
    <property type="evidence" value="ECO:0007669"/>
    <property type="project" value="UniProtKB-SubCell"/>
</dbReference>
<dbReference type="InterPro" id="IPR016024">
    <property type="entry name" value="ARM-type_fold"/>
</dbReference>
<evidence type="ECO:0000256" key="2">
    <source>
        <dbReference type="ARBA" id="ARBA00004574"/>
    </source>
</evidence>
<feature type="compositionally biased region" description="Polar residues" evidence="7">
    <location>
        <begin position="1144"/>
        <end position="1168"/>
    </location>
</feature>
<feature type="compositionally biased region" description="Low complexity" evidence="7">
    <location>
        <begin position="1206"/>
        <end position="1217"/>
    </location>
</feature>
<sequence>MATAGPQSSSGFLPLLESLEDSAAGQSEQTDAYLTIANRLSGEDGRQFLPAVEKHFSRLGKATLAHITSPNAELSQAALQALGFCVYHSHVVSAVPETFAAEILSALCSLVVKSTDKNTCTRALWVISKQSFPPDVVSKKVSSILGTLECVWSREDIQSVVMEHEALNVVIRLLEQAPAQMGDGAVRWAKLVIPLVVHSASKVRLRAAAAMEMGMPLLLEKQTEVAAVIEPMMSSKLVPELQKLFMSKNETNVLKLWPLFVKLLGKLLHRGGPFINSLLHLEELGFRSSSPTIKKIAFIAWKSLIDNFALNPDILCSSKRMKLLMQPLASIHVRTEALLLTKVEVWWYLVVQLGPNLSPNFDQVSVPLLQCTIGSDSSSVPGTPSRAVGQNGTVAPGTPKTGFNSPANTSRMSLNSSVHVPTTFPSIQLLGLEMLLHYFLGPEVTAAAAKNKLILSLEPLNHPLLSGASSFTKHAAVLTSNIRDGFLNVGKDAPDSLVAVIWTSLVRFVNLTIESGSKKDRQGCEVLTLMLQALQSIVTSEALPADKVLILFEATAKGIPPRVLGSASYQVGKMDVLNGTPALFLILLLYNSSLLSAYIEDERFFQCLQTLVGCSLSGPTSPLAFGEAVLGAIGRSAGSLQNKEQLWRMWSAMVSPLTDTITQSNEVNQGDALEHNFSAMHSALLFPITHLQCPDSEPCYFDQAAQKSMLSTWSKLYKVFARCSALVVTAEENICCEELCAKMTAVPSTLSAVASILQVMVECVDFSPYTPQFQQKLKSPHTPVNWMKKRNKVLGNLSTFQSLLVQCLEVYLEGPEASSEATGLALVSILSALFTNLALANTVKEALTSVIQPLTLFYKQAANEPPKFTSQLLGKLEKLVSDVLGCLQTRSALAYNDELLTLLSPLLCVLFPHKNKQLRTSVVQFWNSTFANSISLTYPDEIRPILSQVKQKTPIILPGFEFVSVPDELSGHESSQLETKLSGMPVSSVGKRDSLLGKTAEIKDRSSIKTSMKTSKPTKLDFGSPKPPRREVLEEEASIDFVFIPPEAKERVLTEHQKEVKRTKRVDIPAMYNNLDASLDTTVFTQYTQKTQDNASPKAEENLTENPEQEEMIPESADVSMEDDAKSDDKVEDMDVQPKEGTSPDISGSSDLVSGTPQKPNSRRQSFITLEKYSEGKPASPSSASSFTGPLRKTSNSQERSNTNKTSSSHGSRTSTGPNSQDSQTEKGNSQCPMNDASESPLRPKDSGTKCGPVRLTERMPSDPTEDEDVIPDTQAEVEGKESTKIASTLEEPSSQEEESEHNLDDSQSSQTSPSEPRRSGRSRVRPLLPGEDPEEREEKYVLLKKRRSGEEPKGDSPKSNSMQSKPNTRSKQAAEEDSGRLRTRAQRDKSESSQTNSQGRAHKKIKLYSNSEEFLDKPKPRRRSTRESSQTDLRSGTQSDCESQSQGRPSRLSKSSLETKEEGGIKKRLLSDKEESRQTATQELELVEQAGKADKPKRDSQIITPFSKTGGKSQELELAEQTEKDESNKDSQMVTPSSQTGGKSQVFELVEKTEKDDDKPKEDSQMVTASPQIGSQSQESELIEMTKKEKDSQIVASSSTNESQDGKSPTNKLVNEAEVKNKHKSKESTDDNLSQEDSQEITLSSSDSQSRRRSRRSKASSEAEDKSENKDSLGRQSRSNSQTTLSGAGHPETTIGGRTRRSKVQEEQSKSSPFSTPESSQSLDIAGSTESSQGRGRYSRRRSSQALVAKVESSESESSEARENSPMPKKRGRKPRASLQSPLTIESKEDKISNEMFKNDSASSQKAESQSIDTKNSTDLEDSKKSQVLEGSESLQEICDVEEQSNKESPTEVEADAVEEKTDTENAKDNNSLSVSPCKEKQSQKDSKTNTSLEESDTGDLQSAEMLESFGISTEENQEDCDPSVLPSVDKLSPSNETTEKLQASECSEEKEEEVSEPGNGVTEKQNDSDSNHQEHPLVPVEDMAVDSQSTAFGQNQMKCPNIIDELSKEEEQSASIKEDESPNQPTEASAGDDILPLQESDKDYKTQIMECQDEEETQTTNAENNVANLDAVLPDVDDGSVLSESTSKDIFQGSPVKQKDLEAVMGLDVGQSPSSGRTRGTWSPSASPSTSILKKGQKRPLEDETPSPLVKFRRVSFANPIQQQETADDIDRRSPAIRTSSPRRSKISSIPQPKYVTTPTKGLLILSPRNLHSPGYKSSKKCLISEMSQEPRPVSRDCIYPPLVGCSTPVEAVLPQISSNMWSRGFGQLVRARNIKTVGDLSALTPTEIKTLPIRSPKVSNVKKALKIYEQQVRQQNRGSTELVDEPTPTDGILEQDGSGDQTADTPAAEQGPAGQLHPEGLLSEVAVLTRRMTPSELSYCSPQQLVQMHDQLGGMMRRVVVELQSRLCQMDGKP</sequence>
<gene>
    <name evidence="9" type="primary">rif1</name>
</gene>
<keyword evidence="6" id="KW-0131">Cell cycle</keyword>
<evidence type="ECO:0000256" key="3">
    <source>
        <dbReference type="ARBA" id="ARBA00022454"/>
    </source>
</evidence>
<dbReference type="Gene3D" id="1.25.10.10">
    <property type="entry name" value="Leucine-rich Repeat Variant"/>
    <property type="match status" value="1"/>
</dbReference>
<feature type="compositionally biased region" description="Polar residues" evidence="7">
    <location>
        <begin position="1218"/>
        <end position="1233"/>
    </location>
</feature>
<evidence type="ECO:0000256" key="4">
    <source>
        <dbReference type="ARBA" id="ARBA00022895"/>
    </source>
</evidence>
<comment type="subcellular location">
    <subcellularLocation>
        <location evidence="2">Chromosome</location>
        <location evidence="2">Telomere</location>
    </subcellularLocation>
    <subcellularLocation>
        <location evidence="1">Nucleus</location>
    </subcellularLocation>
</comment>
<dbReference type="GO" id="GO:0000723">
    <property type="term" value="P:telomere maintenance"/>
    <property type="evidence" value="ECO:0007669"/>
    <property type="project" value="TreeGrafter"/>
</dbReference>
<dbReference type="PANTHER" id="PTHR22928:SF3">
    <property type="entry name" value="TELOMERE-ASSOCIATED PROTEIN RIF1"/>
    <property type="match status" value="1"/>
</dbReference>
<evidence type="ECO:0000256" key="1">
    <source>
        <dbReference type="ARBA" id="ARBA00004123"/>
    </source>
</evidence>
<feature type="compositionally biased region" description="Basic and acidic residues" evidence="7">
    <location>
        <begin position="1373"/>
        <end position="1392"/>
    </location>
</feature>
<evidence type="ECO:0000259" key="8">
    <source>
        <dbReference type="Pfam" id="PF12231"/>
    </source>
</evidence>
<feature type="compositionally biased region" description="Polar residues" evidence="7">
    <location>
        <begin position="1358"/>
        <end position="1372"/>
    </location>
</feature>
<evidence type="ECO:0000256" key="5">
    <source>
        <dbReference type="ARBA" id="ARBA00023242"/>
    </source>
</evidence>
<name>A0A8C4GGI7_DICLA</name>
<feature type="compositionally biased region" description="Polar residues" evidence="7">
    <location>
        <begin position="1988"/>
        <end position="2000"/>
    </location>
</feature>
<proteinExistence type="predicted"/>
<accession>A0A8C4GGI7</accession>
<feature type="compositionally biased region" description="Basic and acidic residues" evidence="7">
    <location>
        <begin position="1859"/>
        <end position="1869"/>
    </location>
</feature>
<keyword evidence="10" id="KW-1185">Reference proteome</keyword>
<keyword evidence="4" id="KW-0779">Telomere</keyword>
<reference evidence="9" key="2">
    <citation type="submission" date="2025-09" db="UniProtKB">
        <authorList>
            <consortium name="Ensembl"/>
        </authorList>
    </citation>
    <scope>IDENTIFICATION</scope>
</reference>
<feature type="compositionally biased region" description="Basic and acidic residues" evidence="7">
    <location>
        <begin position="2007"/>
        <end position="2022"/>
    </location>
</feature>
<dbReference type="Proteomes" id="UP000694389">
    <property type="component" value="Unassembled WGS sequence"/>
</dbReference>
<dbReference type="SUPFAM" id="SSF48371">
    <property type="entry name" value="ARM repeat"/>
    <property type="match status" value="1"/>
</dbReference>
<feature type="compositionally biased region" description="Basic and acidic residues" evidence="7">
    <location>
        <begin position="1458"/>
        <end position="1478"/>
    </location>
</feature>
<feature type="compositionally biased region" description="Basic and acidic residues" evidence="7">
    <location>
        <begin position="1966"/>
        <end position="1977"/>
    </location>
</feature>
<feature type="compositionally biased region" description="Basic and acidic residues" evidence="7">
    <location>
        <begin position="1660"/>
        <end position="1674"/>
    </location>
</feature>
<feature type="region of interest" description="Disordered" evidence="7">
    <location>
        <begin position="377"/>
        <end position="405"/>
    </location>
</feature>
<keyword evidence="3" id="KW-0158">Chromosome</keyword>
<feature type="compositionally biased region" description="Basic and acidic residues" evidence="7">
    <location>
        <begin position="1817"/>
        <end position="1828"/>
    </location>
</feature>
<feature type="compositionally biased region" description="Polar residues" evidence="7">
    <location>
        <begin position="1675"/>
        <end position="1687"/>
    </location>
</feature>
<feature type="compositionally biased region" description="Polar residues" evidence="7">
    <location>
        <begin position="1428"/>
        <end position="1457"/>
    </location>
</feature>
<feature type="compositionally biased region" description="Polar residues" evidence="7">
    <location>
        <begin position="1502"/>
        <end position="1513"/>
    </location>
</feature>
<dbReference type="InterPro" id="IPR011989">
    <property type="entry name" value="ARM-like"/>
</dbReference>
<dbReference type="Ensembl" id="ENSDLAT00005007758.2">
    <property type="protein sequence ID" value="ENSDLAP00005007150.2"/>
    <property type="gene ID" value="ENSDLAG00005003070.2"/>
</dbReference>
<feature type="compositionally biased region" description="Polar residues" evidence="7">
    <location>
        <begin position="1008"/>
        <end position="1017"/>
    </location>
</feature>
<feature type="region of interest" description="Disordered" evidence="7">
    <location>
        <begin position="1090"/>
        <end position="2048"/>
    </location>
</feature>
<dbReference type="GeneTree" id="ENSGT00390000012204"/>